<feature type="domain" description="Indole-3-glycerol phosphate synthase" evidence="9">
    <location>
        <begin position="3"/>
        <end position="251"/>
    </location>
</feature>
<evidence type="ECO:0000256" key="3">
    <source>
        <dbReference type="ARBA" id="ARBA00022605"/>
    </source>
</evidence>
<evidence type="ECO:0000259" key="9">
    <source>
        <dbReference type="Pfam" id="PF00218"/>
    </source>
</evidence>
<proteinExistence type="inferred from homology"/>
<dbReference type="PROSITE" id="PS00614">
    <property type="entry name" value="IGPS"/>
    <property type="match status" value="1"/>
</dbReference>
<dbReference type="EC" id="4.1.1.48" evidence="8"/>
<dbReference type="InterPro" id="IPR011060">
    <property type="entry name" value="RibuloseP-bd_barrel"/>
</dbReference>
<sequence>MILKQIIDKTKFELQNQKQKLPFDILQRAISYSRTPLDPFKMLKDGINIIAEVKKASPSKGVIRDDFDPLKIALEYERAGAWAISVLTEPYYFLGNIEYLGLVRRFVNLPLLRKDFIIDKYQIAQARIYGADMILLIAKALDIKSLKELSDYANELNLTVLMEIHDEEDLEKALQTNAKLIGINHRNLETFKMDMELSLRLKEQIKDDRIVVAESGLYSYEQILNLNQNGIKGFLIGEHFMRQDDIYQAVMDIRGAR</sequence>
<evidence type="ECO:0000313" key="11">
    <source>
        <dbReference type="Proteomes" id="UP000194260"/>
    </source>
</evidence>
<evidence type="ECO:0000256" key="2">
    <source>
        <dbReference type="ARBA" id="ARBA00004696"/>
    </source>
</evidence>
<dbReference type="Proteomes" id="UP000194260">
    <property type="component" value="Chromosome"/>
</dbReference>
<dbReference type="EMBL" id="CP018789">
    <property type="protein sequence ID" value="ARR00835.1"/>
    <property type="molecule type" value="Genomic_DNA"/>
</dbReference>
<evidence type="ECO:0000256" key="8">
    <source>
        <dbReference type="HAMAP-Rule" id="MF_00134"/>
    </source>
</evidence>
<dbReference type="RefSeq" id="WP_086297589.1">
    <property type="nucleotide sequence ID" value="NZ_CP018789.1"/>
</dbReference>
<dbReference type="KEGG" id="camy:CSUIS_1023"/>
<evidence type="ECO:0000256" key="7">
    <source>
        <dbReference type="ARBA" id="ARBA00023239"/>
    </source>
</evidence>
<dbReference type="UniPathway" id="UPA00035">
    <property type="reaction ID" value="UER00043"/>
</dbReference>
<dbReference type="STRING" id="1660073.CSUIS_1023"/>
<dbReference type="GO" id="GO:0000162">
    <property type="term" value="P:L-tryptophan biosynthetic process"/>
    <property type="evidence" value="ECO:0007669"/>
    <property type="project" value="UniProtKB-UniRule"/>
</dbReference>
<dbReference type="InterPro" id="IPR013785">
    <property type="entry name" value="Aldolase_TIM"/>
</dbReference>
<dbReference type="SUPFAM" id="SSF51366">
    <property type="entry name" value="Ribulose-phoshate binding barrel"/>
    <property type="match status" value="1"/>
</dbReference>
<dbReference type="AlphaFoldDB" id="A0A1X9SX87"/>
<keyword evidence="6 8" id="KW-0057">Aromatic amino acid biosynthesis</keyword>
<dbReference type="FunFam" id="3.20.20.70:FF:000024">
    <property type="entry name" value="Indole-3-glycerol phosphate synthase"/>
    <property type="match status" value="1"/>
</dbReference>
<protein>
    <recommendedName>
        <fullName evidence="8">Indole-3-glycerol phosphate synthase</fullName>
        <shortName evidence="8">IGPS</shortName>
        <ecNumber evidence="8">4.1.1.48</ecNumber>
    </recommendedName>
</protein>
<comment type="pathway">
    <text evidence="2 8">Amino-acid biosynthesis; L-tryptophan biosynthesis; L-tryptophan from chorismate: step 4/5.</text>
</comment>
<dbReference type="GO" id="GO:0004640">
    <property type="term" value="F:phosphoribosylanthranilate isomerase activity"/>
    <property type="evidence" value="ECO:0007669"/>
    <property type="project" value="TreeGrafter"/>
</dbReference>
<dbReference type="Gene3D" id="3.20.20.70">
    <property type="entry name" value="Aldolase class I"/>
    <property type="match status" value="1"/>
</dbReference>
<dbReference type="NCBIfam" id="NF001378">
    <property type="entry name" value="PRK00278.2-5"/>
    <property type="match status" value="1"/>
</dbReference>
<evidence type="ECO:0000256" key="6">
    <source>
        <dbReference type="ARBA" id="ARBA00023141"/>
    </source>
</evidence>
<name>A0A1X9SX87_9BACT</name>
<gene>
    <name evidence="8 10" type="primary">trpC</name>
    <name evidence="10" type="ORF">CSUIS_1023</name>
</gene>
<dbReference type="CDD" id="cd00331">
    <property type="entry name" value="IGPS"/>
    <property type="match status" value="1"/>
</dbReference>
<dbReference type="GO" id="GO:0004425">
    <property type="term" value="F:indole-3-glycerol-phosphate synthase activity"/>
    <property type="evidence" value="ECO:0007669"/>
    <property type="project" value="UniProtKB-UniRule"/>
</dbReference>
<keyword evidence="7 8" id="KW-0456">Lyase</keyword>
<keyword evidence="5 8" id="KW-0822">Tryptophan biosynthesis</keyword>
<dbReference type="HAMAP" id="MF_00134_B">
    <property type="entry name" value="IGPS_B"/>
    <property type="match status" value="1"/>
</dbReference>
<dbReference type="InterPro" id="IPR001468">
    <property type="entry name" value="Indole-3-GlycerolPSynthase_CS"/>
</dbReference>
<dbReference type="Pfam" id="PF00218">
    <property type="entry name" value="IGPS"/>
    <property type="match status" value="1"/>
</dbReference>
<evidence type="ECO:0000256" key="5">
    <source>
        <dbReference type="ARBA" id="ARBA00022822"/>
    </source>
</evidence>
<keyword evidence="4 8" id="KW-0210">Decarboxylase</keyword>
<dbReference type="PANTHER" id="PTHR22854">
    <property type="entry name" value="TRYPTOPHAN BIOSYNTHESIS PROTEIN"/>
    <property type="match status" value="1"/>
</dbReference>
<comment type="similarity">
    <text evidence="8">Belongs to the TrpC family.</text>
</comment>
<dbReference type="PANTHER" id="PTHR22854:SF2">
    <property type="entry name" value="INDOLE-3-GLYCEROL-PHOSPHATE SYNTHASE"/>
    <property type="match status" value="1"/>
</dbReference>
<comment type="catalytic activity">
    <reaction evidence="1 8">
        <text>1-(2-carboxyphenylamino)-1-deoxy-D-ribulose 5-phosphate + H(+) = (1S,2R)-1-C-(indol-3-yl)glycerol 3-phosphate + CO2 + H2O</text>
        <dbReference type="Rhea" id="RHEA:23476"/>
        <dbReference type="ChEBI" id="CHEBI:15377"/>
        <dbReference type="ChEBI" id="CHEBI:15378"/>
        <dbReference type="ChEBI" id="CHEBI:16526"/>
        <dbReference type="ChEBI" id="CHEBI:58613"/>
        <dbReference type="ChEBI" id="CHEBI:58866"/>
        <dbReference type="EC" id="4.1.1.48"/>
    </reaction>
</comment>
<dbReference type="InterPro" id="IPR045186">
    <property type="entry name" value="Indole-3-glycerol_P_synth"/>
</dbReference>
<accession>A0A1X9SX87</accession>
<evidence type="ECO:0000313" key="10">
    <source>
        <dbReference type="EMBL" id="ARR00835.1"/>
    </source>
</evidence>
<organism evidence="10 11">
    <name type="scientific">Campylobacter porcelli</name>
    <dbReference type="NCBI Taxonomy" id="1660073"/>
    <lineage>
        <taxon>Bacteria</taxon>
        <taxon>Pseudomonadati</taxon>
        <taxon>Campylobacterota</taxon>
        <taxon>Epsilonproteobacteria</taxon>
        <taxon>Campylobacterales</taxon>
        <taxon>Campylobacteraceae</taxon>
        <taxon>Campylobacter</taxon>
    </lineage>
</organism>
<dbReference type="NCBIfam" id="NF001377">
    <property type="entry name" value="PRK00278.2-4"/>
    <property type="match status" value="1"/>
</dbReference>
<evidence type="ECO:0000256" key="4">
    <source>
        <dbReference type="ARBA" id="ARBA00022793"/>
    </source>
</evidence>
<reference evidence="11" key="1">
    <citation type="journal article" date="2017" name="Genome Biol. Evol.">
        <title>Comparative Genomic Analysis Identifies a Campylobacter Clade Deficient in Selenium Metabolism.</title>
        <authorList>
            <person name="Miller W.G."/>
            <person name="Yee E."/>
            <person name="Lopes B.S."/>
            <person name="Chapman M.H."/>
            <person name="Huynh S."/>
            <person name="Bono J.L."/>
            <person name="Parker C.T."/>
            <person name="Strachan N.J.C."/>
            <person name="Forbes K.J."/>
        </authorList>
    </citation>
    <scope>NUCLEOTIDE SEQUENCE [LARGE SCALE GENOMIC DNA]</scope>
    <source>
        <strain evidence="11">RM6137</strain>
    </source>
</reference>
<keyword evidence="3 8" id="KW-0028">Amino-acid biosynthesis</keyword>
<evidence type="ECO:0000256" key="1">
    <source>
        <dbReference type="ARBA" id="ARBA00001633"/>
    </source>
</evidence>
<dbReference type="InterPro" id="IPR013798">
    <property type="entry name" value="Indole-3-glycerol_P_synth_dom"/>
</dbReference>